<dbReference type="Gene3D" id="3.40.430.10">
    <property type="entry name" value="Dihydrofolate Reductase, subunit A"/>
    <property type="match status" value="1"/>
</dbReference>
<dbReference type="Pfam" id="PF01872">
    <property type="entry name" value="RibD_C"/>
    <property type="match status" value="1"/>
</dbReference>
<reference evidence="2" key="1">
    <citation type="submission" date="2016-10" db="EMBL/GenBank/DDBJ databases">
        <title>Sequence of Gallionella enrichment culture.</title>
        <authorList>
            <person name="Poehlein A."/>
            <person name="Muehling M."/>
            <person name="Daniel R."/>
        </authorList>
    </citation>
    <scope>NUCLEOTIDE SEQUENCE</scope>
</reference>
<organism evidence="2">
    <name type="scientific">mine drainage metagenome</name>
    <dbReference type="NCBI Taxonomy" id="410659"/>
    <lineage>
        <taxon>unclassified sequences</taxon>
        <taxon>metagenomes</taxon>
        <taxon>ecological metagenomes</taxon>
    </lineage>
</organism>
<sequence length="130" mass="14438">MGRNTYDLVSIFDEWPYLGKKVMVLSSRFPKFSVQLAEEVEGTSASPVEVVRQLESAGSAHVYVDGGKTIQSFLQADLIQEVTITRVPVLIGEGIPLFGELAHDIRLRHLSTTIFENGLEQSKYRVENAA</sequence>
<dbReference type="InterPro" id="IPR002734">
    <property type="entry name" value="RibDG_C"/>
</dbReference>
<dbReference type="GO" id="GO:0009231">
    <property type="term" value="P:riboflavin biosynthetic process"/>
    <property type="evidence" value="ECO:0007669"/>
    <property type="project" value="InterPro"/>
</dbReference>
<dbReference type="PANTHER" id="PTHR38011:SF11">
    <property type="entry name" value="2,5-DIAMINO-6-RIBOSYLAMINO-4(3H)-PYRIMIDINONE 5'-PHOSPHATE REDUCTASE"/>
    <property type="match status" value="1"/>
</dbReference>
<comment type="caution">
    <text evidence="2">The sequence shown here is derived from an EMBL/GenBank/DDBJ whole genome shotgun (WGS) entry which is preliminary data.</text>
</comment>
<proteinExistence type="predicted"/>
<dbReference type="InterPro" id="IPR024072">
    <property type="entry name" value="DHFR-like_dom_sf"/>
</dbReference>
<protein>
    <submittedName>
        <fullName evidence="2">Dihydrofolate reductase</fullName>
        <ecNumber evidence="2">1.5.1.3</ecNumber>
    </submittedName>
</protein>
<dbReference type="EMBL" id="MLJW01000025">
    <property type="protein sequence ID" value="OIR09819.1"/>
    <property type="molecule type" value="Genomic_DNA"/>
</dbReference>
<dbReference type="SUPFAM" id="SSF53597">
    <property type="entry name" value="Dihydrofolate reductase-like"/>
    <property type="match status" value="1"/>
</dbReference>
<keyword evidence="2" id="KW-0560">Oxidoreductase</keyword>
<dbReference type="PANTHER" id="PTHR38011">
    <property type="entry name" value="DIHYDROFOLATE REDUCTASE FAMILY PROTEIN (AFU_ORTHOLOGUE AFUA_8G06820)"/>
    <property type="match status" value="1"/>
</dbReference>
<evidence type="ECO:0000259" key="1">
    <source>
        <dbReference type="Pfam" id="PF01872"/>
    </source>
</evidence>
<name>A0A1J5SPB7_9ZZZZ</name>
<dbReference type="InterPro" id="IPR050765">
    <property type="entry name" value="Riboflavin_Biosynth_HTPR"/>
</dbReference>
<dbReference type="AlphaFoldDB" id="A0A1J5SPB7"/>
<gene>
    <name evidence="2" type="primary">folA_2</name>
    <name evidence="2" type="ORF">GALL_82250</name>
</gene>
<dbReference type="GO" id="GO:0008703">
    <property type="term" value="F:5-amino-6-(5-phosphoribosylamino)uracil reductase activity"/>
    <property type="evidence" value="ECO:0007669"/>
    <property type="project" value="InterPro"/>
</dbReference>
<feature type="domain" description="Bacterial bifunctional deaminase-reductase C-terminal" evidence="1">
    <location>
        <begin position="41"/>
        <end position="118"/>
    </location>
</feature>
<accession>A0A1J5SPB7</accession>
<dbReference type="EC" id="1.5.1.3" evidence="2"/>
<dbReference type="GO" id="GO:0004146">
    <property type="term" value="F:dihydrofolate reductase activity"/>
    <property type="evidence" value="ECO:0007669"/>
    <property type="project" value="UniProtKB-EC"/>
</dbReference>
<evidence type="ECO:0000313" key="2">
    <source>
        <dbReference type="EMBL" id="OIR09819.1"/>
    </source>
</evidence>